<evidence type="ECO:0008006" key="4">
    <source>
        <dbReference type="Google" id="ProtNLM"/>
    </source>
</evidence>
<comment type="caution">
    <text evidence="2">The sequence shown here is derived from an EMBL/GenBank/DDBJ whole genome shotgun (WGS) entry which is preliminary data.</text>
</comment>
<dbReference type="Pfam" id="PF13350">
    <property type="entry name" value="Y_phosphatase3"/>
    <property type="match status" value="1"/>
</dbReference>
<feature type="transmembrane region" description="Helical" evidence="1">
    <location>
        <begin position="144"/>
        <end position="165"/>
    </location>
</feature>
<keyword evidence="3" id="KW-1185">Reference proteome</keyword>
<evidence type="ECO:0000256" key="1">
    <source>
        <dbReference type="SAM" id="Phobius"/>
    </source>
</evidence>
<dbReference type="GO" id="GO:0004721">
    <property type="term" value="F:phosphoprotein phosphatase activity"/>
    <property type="evidence" value="ECO:0007669"/>
    <property type="project" value="InterPro"/>
</dbReference>
<proteinExistence type="predicted"/>
<dbReference type="InterPro" id="IPR016130">
    <property type="entry name" value="Tyr_Pase_AS"/>
</dbReference>
<dbReference type="EMBL" id="JAVHJO010000018">
    <property type="protein sequence ID" value="KAK6523996.1"/>
    <property type="molecule type" value="Genomic_DNA"/>
</dbReference>
<dbReference type="Proteomes" id="UP001365542">
    <property type="component" value="Unassembled WGS sequence"/>
</dbReference>
<gene>
    <name evidence="2" type="ORF">TWF694_005664</name>
</gene>
<evidence type="ECO:0000313" key="2">
    <source>
        <dbReference type="EMBL" id="KAK6523996.1"/>
    </source>
</evidence>
<accession>A0AAV9WRM5</accession>
<dbReference type="Gene3D" id="3.90.190.10">
    <property type="entry name" value="Protein tyrosine phosphatase superfamily"/>
    <property type="match status" value="1"/>
</dbReference>
<dbReference type="InterPro" id="IPR026893">
    <property type="entry name" value="Tyr/Ser_Pase_IphP-type"/>
</dbReference>
<organism evidence="2 3">
    <name type="scientific">Orbilia ellipsospora</name>
    <dbReference type="NCBI Taxonomy" id="2528407"/>
    <lineage>
        <taxon>Eukaryota</taxon>
        <taxon>Fungi</taxon>
        <taxon>Dikarya</taxon>
        <taxon>Ascomycota</taxon>
        <taxon>Pezizomycotina</taxon>
        <taxon>Orbiliomycetes</taxon>
        <taxon>Orbiliales</taxon>
        <taxon>Orbiliaceae</taxon>
        <taxon>Orbilia</taxon>
    </lineage>
</organism>
<evidence type="ECO:0000313" key="3">
    <source>
        <dbReference type="Proteomes" id="UP001365542"/>
    </source>
</evidence>
<dbReference type="SUPFAM" id="SSF52799">
    <property type="entry name" value="(Phosphotyrosine protein) phosphatases II"/>
    <property type="match status" value="1"/>
</dbReference>
<dbReference type="InterPro" id="IPR029021">
    <property type="entry name" value="Prot-tyrosine_phosphatase-like"/>
</dbReference>
<reference evidence="2 3" key="1">
    <citation type="submission" date="2019-10" db="EMBL/GenBank/DDBJ databases">
        <authorList>
            <person name="Palmer J.M."/>
        </authorList>
    </citation>
    <scope>NUCLEOTIDE SEQUENCE [LARGE SCALE GENOMIC DNA]</scope>
    <source>
        <strain evidence="2 3">TWF694</strain>
    </source>
</reference>
<dbReference type="AlphaFoldDB" id="A0AAV9WRM5"/>
<keyword evidence="1" id="KW-1133">Transmembrane helix</keyword>
<dbReference type="PROSITE" id="PS00383">
    <property type="entry name" value="TYR_PHOSPHATASE_1"/>
    <property type="match status" value="1"/>
</dbReference>
<keyword evidence="1" id="KW-0472">Membrane</keyword>
<dbReference type="PANTHER" id="PTHR31126:SF10">
    <property type="entry name" value="PROTEIN PHOSPHATASE, PUTATIVE (AFU_ORTHOLOGUE AFUA_6G06650)-RELATED"/>
    <property type="match status" value="1"/>
</dbReference>
<dbReference type="PANTHER" id="PTHR31126">
    <property type="entry name" value="TYROSINE-PROTEIN PHOSPHATASE"/>
    <property type="match status" value="1"/>
</dbReference>
<sequence>MFIPNNHFEYPKMTDETNFNSTESSTASLGYRDLTAVHNCRDVGATMNRFFGKPVMKEGLFFRSGRLDFATPADLELLTGSTRLKSIIDLRTKTELERVPSKTPDGHPIAVVSGATVYLIPYINDEYTKKALLSKLSWPRFIQIIIYHFLGFQNAIAVLISRLVIVPLGLRGIARECVKWLGPEIKQTFDIFSDENKYPTLIHCTQGKDRTGLATLLILLAILGETDADVKAIDYDYMLSNEGLSKLRDEMKKEMAPFGFPDDFLFAEEGWVEATVELIEERGGIEKYLASVGVTGDDIKKLRENLLIKP</sequence>
<protein>
    <recommendedName>
        <fullName evidence="4">Tyrosine specific protein phosphatases domain-containing protein</fullName>
    </recommendedName>
</protein>
<name>A0AAV9WRM5_9PEZI</name>
<keyword evidence="1" id="KW-0812">Transmembrane</keyword>